<dbReference type="Proteomes" id="UP001470288">
    <property type="component" value="Unassembled WGS sequence"/>
</dbReference>
<proteinExistence type="predicted"/>
<evidence type="ECO:0000313" key="2">
    <source>
        <dbReference type="Proteomes" id="UP001470288"/>
    </source>
</evidence>
<protein>
    <submittedName>
        <fullName evidence="1">Uncharacterized protein</fullName>
    </submittedName>
</protein>
<reference evidence="1 2" key="1">
    <citation type="submission" date="2024-03" db="EMBL/GenBank/DDBJ databases">
        <title>Human intestinal bacterial collection.</title>
        <authorList>
            <person name="Pauvert C."/>
            <person name="Hitch T.C.A."/>
            <person name="Clavel T."/>
        </authorList>
    </citation>
    <scope>NUCLEOTIDE SEQUENCE [LARGE SCALE GENOMIC DNA]</scope>
    <source>
        <strain evidence="1 2">CLA-AA-H78B</strain>
    </source>
</reference>
<comment type="caution">
    <text evidence="1">The sequence shown here is derived from an EMBL/GenBank/DDBJ whole genome shotgun (WGS) entry which is preliminary data.</text>
</comment>
<evidence type="ECO:0000313" key="1">
    <source>
        <dbReference type="EMBL" id="MEQ2577503.1"/>
    </source>
</evidence>
<accession>A0ABV1HX39</accession>
<gene>
    <name evidence="1" type="ORF">WMO62_01450</name>
</gene>
<dbReference type="EMBL" id="JBBMFC010000002">
    <property type="protein sequence ID" value="MEQ2577503.1"/>
    <property type="molecule type" value="Genomic_DNA"/>
</dbReference>
<organism evidence="1 2">
    <name type="scientific">Hominiventricola aquisgranensis</name>
    <dbReference type="NCBI Taxonomy" id="3133164"/>
    <lineage>
        <taxon>Bacteria</taxon>
        <taxon>Bacillati</taxon>
        <taxon>Bacillota</taxon>
        <taxon>Clostridia</taxon>
        <taxon>Lachnospirales</taxon>
        <taxon>Lachnospiraceae</taxon>
        <taxon>Hominiventricola</taxon>
    </lineage>
</organism>
<name>A0ABV1HX39_9FIRM</name>
<keyword evidence="2" id="KW-1185">Reference proteome</keyword>
<sequence>MKNKKKSSVTIIGGADGTTSIFIAGKMDRQPLKIKIWNAIYQYKRRQAAKKIVVGTHTLEETVKYARKTYGMTELSTDTSKYQDLKRNLKESLMWRQKKDQEISMDFHVYELKTVDGCLEMEIDYNWKEFTISYSGRKKEAKQFRKISQELYRYYGVSEQDIKEMSERYHTLLAALSM</sequence>
<dbReference type="RefSeq" id="WP_349143564.1">
    <property type="nucleotide sequence ID" value="NZ_JBBMFC010000002.1"/>
</dbReference>